<dbReference type="OrthoDB" id="3055718at2759"/>
<comment type="caution">
    <text evidence="1">The sequence shown here is derived from an EMBL/GenBank/DDBJ whole genome shotgun (WGS) entry which is preliminary data.</text>
</comment>
<protein>
    <submittedName>
        <fullName evidence="1">Uncharacterized protein</fullName>
    </submittedName>
</protein>
<sequence>MVDLSFDVLQMVVDELGSEAPPDFATLETLSQTCRYLLPLCRRHIFFSVWPHTRIMGSNLRHPAHASVTSEASNRCSKHIGVENLSKLLESSPEIAGYIRELKLYPHPSNSDDDMLLQFLQRVDRLQKLIIAHFLFATPFFRFQNWGSLPSPLQEALFDLVRRQRYTLKHLVIADHTDIPMSIIFPSTCLHSLHLIDSYFSATAIAEDAHGIFHPRPLEMRTMAFTSGYHSVRSFFEGVRPGSGAPFFDLSGLRTFYATASGTGDEALAIAKLVKGMAQLKTVNISCLRHSIPVNMADILNAIHPSSFSTILTLSVQTWYTDFYNLSLLQLPSVVLRKVTRPFRSLKNLIISFSVQFPIPDDLAQSVTADFKELDNFIVTKYLQLESLAIFPSFYDVNTTNDGTNDLGLWLNIPNLMPRSSANPALRYSFTSKIVS</sequence>
<organism evidence="1 2">
    <name type="scientific">Pholiota conissans</name>
    <dbReference type="NCBI Taxonomy" id="109636"/>
    <lineage>
        <taxon>Eukaryota</taxon>
        <taxon>Fungi</taxon>
        <taxon>Dikarya</taxon>
        <taxon>Basidiomycota</taxon>
        <taxon>Agaricomycotina</taxon>
        <taxon>Agaricomycetes</taxon>
        <taxon>Agaricomycetidae</taxon>
        <taxon>Agaricales</taxon>
        <taxon>Agaricineae</taxon>
        <taxon>Strophariaceae</taxon>
        <taxon>Pholiota</taxon>
    </lineage>
</organism>
<evidence type="ECO:0000313" key="2">
    <source>
        <dbReference type="Proteomes" id="UP000807469"/>
    </source>
</evidence>
<dbReference type="Proteomes" id="UP000807469">
    <property type="component" value="Unassembled WGS sequence"/>
</dbReference>
<proteinExistence type="predicted"/>
<name>A0A9P5YUM4_9AGAR</name>
<dbReference type="AlphaFoldDB" id="A0A9P5YUM4"/>
<reference evidence="1" key="1">
    <citation type="submission" date="2020-11" db="EMBL/GenBank/DDBJ databases">
        <authorList>
            <consortium name="DOE Joint Genome Institute"/>
            <person name="Ahrendt S."/>
            <person name="Riley R."/>
            <person name="Andreopoulos W."/>
            <person name="Labutti K."/>
            <person name="Pangilinan J."/>
            <person name="Ruiz-Duenas F.J."/>
            <person name="Barrasa J.M."/>
            <person name="Sanchez-Garcia M."/>
            <person name="Camarero S."/>
            <person name="Miyauchi S."/>
            <person name="Serrano A."/>
            <person name="Linde D."/>
            <person name="Babiker R."/>
            <person name="Drula E."/>
            <person name="Ayuso-Fernandez I."/>
            <person name="Pacheco R."/>
            <person name="Padilla G."/>
            <person name="Ferreira P."/>
            <person name="Barriuso J."/>
            <person name="Kellner H."/>
            <person name="Castanera R."/>
            <person name="Alfaro M."/>
            <person name="Ramirez L."/>
            <person name="Pisabarro A.G."/>
            <person name="Kuo A."/>
            <person name="Tritt A."/>
            <person name="Lipzen A."/>
            <person name="He G."/>
            <person name="Yan M."/>
            <person name="Ng V."/>
            <person name="Cullen D."/>
            <person name="Martin F."/>
            <person name="Rosso M.-N."/>
            <person name="Henrissat B."/>
            <person name="Hibbett D."/>
            <person name="Martinez A.T."/>
            <person name="Grigoriev I.V."/>
        </authorList>
    </citation>
    <scope>NUCLEOTIDE SEQUENCE</scope>
    <source>
        <strain evidence="1">CIRM-BRFM 674</strain>
    </source>
</reference>
<accession>A0A9P5YUM4</accession>
<keyword evidence="2" id="KW-1185">Reference proteome</keyword>
<gene>
    <name evidence="1" type="ORF">BDN70DRAFT_996695</name>
</gene>
<evidence type="ECO:0000313" key="1">
    <source>
        <dbReference type="EMBL" id="KAF9475035.1"/>
    </source>
</evidence>
<dbReference type="EMBL" id="MU155350">
    <property type="protein sequence ID" value="KAF9475035.1"/>
    <property type="molecule type" value="Genomic_DNA"/>
</dbReference>